<dbReference type="InterPro" id="IPR011711">
    <property type="entry name" value="GntR_C"/>
</dbReference>
<accession>A0A1P8UW51</accession>
<dbReference type="PANTHER" id="PTHR43537">
    <property type="entry name" value="TRANSCRIPTIONAL REGULATOR, GNTR FAMILY"/>
    <property type="match status" value="1"/>
</dbReference>
<dbReference type="PANTHER" id="PTHR43537:SF53">
    <property type="entry name" value="HTH-TYPE TRANSCRIPTIONAL REPRESSOR NANR"/>
    <property type="match status" value="1"/>
</dbReference>
<gene>
    <name evidence="5" type="ORF">Ga0080574_TMP3289</name>
</gene>
<sequence>MHKKSEGSERQSRAVVIHDKLRLAILSRQLQPGAKLVEEEIAEVYEVSRTLVRTALQALHHDNLVEIRPRRGAFVAQPTMREAREVFDARLLIEPVVAGLAASRATPEDVQGLQDKLDAERKAMDSHADAQAVLLSSAFHLRIASIAGHDLYASYVRGLCSRSSLIIGQHWRNRTSLCGCDAHQDLVGAIAANRPEEASRIMRLHLEEIIAGVNLEAMEAPRTRLADILLSLDEES</sequence>
<dbReference type="EMBL" id="CP015093">
    <property type="protein sequence ID" value="APZ53623.1"/>
    <property type="molecule type" value="Genomic_DNA"/>
</dbReference>
<dbReference type="RefSeq" id="WP_076702248.1">
    <property type="nucleotide sequence ID" value="NZ_CP015093.1"/>
</dbReference>
<evidence type="ECO:0000313" key="5">
    <source>
        <dbReference type="EMBL" id="APZ53623.1"/>
    </source>
</evidence>
<dbReference type="KEGG" id="paby:Ga0080574_TMP3289"/>
<name>A0A1P8UW51_9RHOB</name>
<dbReference type="Pfam" id="PF07729">
    <property type="entry name" value="FCD"/>
    <property type="match status" value="1"/>
</dbReference>
<dbReference type="CDD" id="cd07377">
    <property type="entry name" value="WHTH_GntR"/>
    <property type="match status" value="1"/>
</dbReference>
<dbReference type="Gene3D" id="1.10.10.10">
    <property type="entry name" value="Winged helix-like DNA-binding domain superfamily/Winged helix DNA-binding domain"/>
    <property type="match status" value="1"/>
</dbReference>
<feature type="domain" description="HTH gntR-type" evidence="4">
    <location>
        <begin position="11"/>
        <end position="78"/>
    </location>
</feature>
<evidence type="ECO:0000313" key="6">
    <source>
        <dbReference type="Proteomes" id="UP000187059"/>
    </source>
</evidence>
<reference evidence="5 6" key="1">
    <citation type="submission" date="2016-04" db="EMBL/GenBank/DDBJ databases">
        <title>Deep-sea bacteria in the southern Pacific.</title>
        <authorList>
            <person name="Tang K."/>
        </authorList>
    </citation>
    <scope>NUCLEOTIDE SEQUENCE [LARGE SCALE GENOMIC DNA]</scope>
    <source>
        <strain evidence="5 6">JLT2014</strain>
    </source>
</reference>
<dbReference type="SUPFAM" id="SSF48008">
    <property type="entry name" value="GntR ligand-binding domain-like"/>
    <property type="match status" value="1"/>
</dbReference>
<protein>
    <submittedName>
        <fullName evidence="5">Transcriptional regulator</fullName>
    </submittedName>
</protein>
<keyword evidence="1" id="KW-0805">Transcription regulation</keyword>
<dbReference type="Gene3D" id="1.20.120.530">
    <property type="entry name" value="GntR ligand-binding domain-like"/>
    <property type="match status" value="1"/>
</dbReference>
<dbReference type="SMART" id="SM00895">
    <property type="entry name" value="FCD"/>
    <property type="match status" value="1"/>
</dbReference>
<evidence type="ECO:0000256" key="3">
    <source>
        <dbReference type="ARBA" id="ARBA00023163"/>
    </source>
</evidence>
<evidence type="ECO:0000259" key="4">
    <source>
        <dbReference type="PROSITE" id="PS50949"/>
    </source>
</evidence>
<dbReference type="SMART" id="SM00345">
    <property type="entry name" value="HTH_GNTR"/>
    <property type="match status" value="1"/>
</dbReference>
<keyword evidence="2" id="KW-0238">DNA-binding</keyword>
<evidence type="ECO:0000256" key="1">
    <source>
        <dbReference type="ARBA" id="ARBA00023015"/>
    </source>
</evidence>
<proteinExistence type="predicted"/>
<dbReference type="OrthoDB" id="7618373at2"/>
<dbReference type="InterPro" id="IPR000524">
    <property type="entry name" value="Tscrpt_reg_HTH_GntR"/>
</dbReference>
<dbReference type="Pfam" id="PF00392">
    <property type="entry name" value="GntR"/>
    <property type="match status" value="1"/>
</dbReference>
<organism evidence="5 6">
    <name type="scientific">Salipiger abyssi</name>
    <dbReference type="NCBI Taxonomy" id="1250539"/>
    <lineage>
        <taxon>Bacteria</taxon>
        <taxon>Pseudomonadati</taxon>
        <taxon>Pseudomonadota</taxon>
        <taxon>Alphaproteobacteria</taxon>
        <taxon>Rhodobacterales</taxon>
        <taxon>Roseobacteraceae</taxon>
        <taxon>Salipiger</taxon>
    </lineage>
</organism>
<keyword evidence="6" id="KW-1185">Reference proteome</keyword>
<dbReference type="InterPro" id="IPR036390">
    <property type="entry name" value="WH_DNA-bd_sf"/>
</dbReference>
<evidence type="ECO:0000256" key="2">
    <source>
        <dbReference type="ARBA" id="ARBA00023125"/>
    </source>
</evidence>
<keyword evidence="3" id="KW-0804">Transcription</keyword>
<dbReference type="AlphaFoldDB" id="A0A1P8UW51"/>
<dbReference type="GO" id="GO:0003677">
    <property type="term" value="F:DNA binding"/>
    <property type="evidence" value="ECO:0007669"/>
    <property type="project" value="UniProtKB-KW"/>
</dbReference>
<dbReference type="SUPFAM" id="SSF46785">
    <property type="entry name" value="Winged helix' DNA-binding domain"/>
    <property type="match status" value="1"/>
</dbReference>
<dbReference type="InterPro" id="IPR008920">
    <property type="entry name" value="TF_FadR/GntR_C"/>
</dbReference>
<dbReference type="STRING" id="1250539.Ga0080574_TMP3289"/>
<dbReference type="Proteomes" id="UP000187059">
    <property type="component" value="Chromosome"/>
</dbReference>
<dbReference type="InterPro" id="IPR036388">
    <property type="entry name" value="WH-like_DNA-bd_sf"/>
</dbReference>
<dbReference type="GO" id="GO:0003700">
    <property type="term" value="F:DNA-binding transcription factor activity"/>
    <property type="evidence" value="ECO:0007669"/>
    <property type="project" value="InterPro"/>
</dbReference>
<dbReference type="PROSITE" id="PS50949">
    <property type="entry name" value="HTH_GNTR"/>
    <property type="match status" value="1"/>
</dbReference>